<dbReference type="OrthoDB" id="8722217at2"/>
<sequence length="133" mass="14388">MSVERSPQEAVTALYDAFLAGDFGAVELVLADDVQYTYLSGGPSPQRLTRRGKAEVRSFLMDISQQADLQDFSVHRILPSATTVVVQGSETARLKQQGIAVTSDWVQVFDVQAGAITHMAEYSIPVPSPTAES</sequence>
<dbReference type="AlphaFoldDB" id="A0A1H5YBU5"/>
<reference evidence="2 3" key="1">
    <citation type="submission" date="2016-10" db="EMBL/GenBank/DDBJ databases">
        <authorList>
            <person name="de Groot N.N."/>
        </authorList>
    </citation>
    <scope>NUCLEOTIDE SEQUENCE [LARGE SCALE GENOMIC DNA]</scope>
    <source>
        <strain evidence="2 3">CGMCC 4.7037</strain>
    </source>
</reference>
<proteinExistence type="predicted"/>
<dbReference type="Proteomes" id="UP000236732">
    <property type="component" value="Unassembled WGS sequence"/>
</dbReference>
<dbReference type="SUPFAM" id="SSF54427">
    <property type="entry name" value="NTF2-like"/>
    <property type="match status" value="1"/>
</dbReference>
<gene>
    <name evidence="2" type="ORF">SAMN05444920_102221</name>
</gene>
<dbReference type="Gene3D" id="3.10.450.50">
    <property type="match status" value="1"/>
</dbReference>
<protein>
    <submittedName>
        <fullName evidence="2">Ketosteroid isomerase-related protein</fullName>
    </submittedName>
</protein>
<evidence type="ECO:0000259" key="1">
    <source>
        <dbReference type="Pfam" id="PF12680"/>
    </source>
</evidence>
<keyword evidence="3" id="KW-1185">Reference proteome</keyword>
<accession>A0A1H5YBU5</accession>
<dbReference type="InterPro" id="IPR032710">
    <property type="entry name" value="NTF2-like_dom_sf"/>
</dbReference>
<keyword evidence="2" id="KW-0413">Isomerase</keyword>
<feature type="domain" description="SnoaL-like" evidence="1">
    <location>
        <begin position="11"/>
        <end position="118"/>
    </location>
</feature>
<evidence type="ECO:0000313" key="3">
    <source>
        <dbReference type="Proteomes" id="UP000236732"/>
    </source>
</evidence>
<dbReference type="Pfam" id="PF12680">
    <property type="entry name" value="SnoaL_2"/>
    <property type="match status" value="1"/>
</dbReference>
<evidence type="ECO:0000313" key="2">
    <source>
        <dbReference type="EMBL" id="SEG21444.1"/>
    </source>
</evidence>
<organism evidence="2 3">
    <name type="scientific">Nonomuraea solani</name>
    <dbReference type="NCBI Taxonomy" id="1144553"/>
    <lineage>
        <taxon>Bacteria</taxon>
        <taxon>Bacillati</taxon>
        <taxon>Actinomycetota</taxon>
        <taxon>Actinomycetes</taxon>
        <taxon>Streptosporangiales</taxon>
        <taxon>Streptosporangiaceae</taxon>
        <taxon>Nonomuraea</taxon>
    </lineage>
</organism>
<dbReference type="GO" id="GO:0016853">
    <property type="term" value="F:isomerase activity"/>
    <property type="evidence" value="ECO:0007669"/>
    <property type="project" value="UniProtKB-KW"/>
</dbReference>
<dbReference type="InterPro" id="IPR037401">
    <property type="entry name" value="SnoaL-like"/>
</dbReference>
<dbReference type="RefSeq" id="WP_160150205.1">
    <property type="nucleotide sequence ID" value="NZ_FNVT01000002.1"/>
</dbReference>
<dbReference type="EMBL" id="FNVT01000002">
    <property type="protein sequence ID" value="SEG21444.1"/>
    <property type="molecule type" value="Genomic_DNA"/>
</dbReference>
<name>A0A1H5YBU5_9ACTN</name>